<dbReference type="RefSeq" id="WP_236100045.1">
    <property type="nucleotide sequence ID" value="NZ_JAKGUD010000014.1"/>
</dbReference>
<evidence type="ECO:0000313" key="7">
    <source>
        <dbReference type="Proteomes" id="UP001200430"/>
    </source>
</evidence>
<keyword evidence="7" id="KW-1185">Reference proteome</keyword>
<evidence type="ECO:0000313" key="6">
    <source>
        <dbReference type="EMBL" id="MCF4143343.1"/>
    </source>
</evidence>
<organism evidence="6 7">
    <name type="scientific">Dethiosulfovibrio marinus</name>
    <dbReference type="NCBI Taxonomy" id="133532"/>
    <lineage>
        <taxon>Bacteria</taxon>
        <taxon>Thermotogati</taxon>
        <taxon>Synergistota</taxon>
        <taxon>Synergistia</taxon>
        <taxon>Synergistales</taxon>
        <taxon>Dethiosulfovibrionaceae</taxon>
        <taxon>Dethiosulfovibrio</taxon>
    </lineage>
</organism>
<dbReference type="Proteomes" id="UP001200430">
    <property type="component" value="Unassembled WGS sequence"/>
</dbReference>
<feature type="transmembrane region" description="Helical" evidence="5">
    <location>
        <begin position="106"/>
        <end position="129"/>
    </location>
</feature>
<reference evidence="6 7" key="1">
    <citation type="submission" date="2022-01" db="EMBL/GenBank/DDBJ databases">
        <title>Dethiosulfovibrio faecalis sp. nov., a novel proteolytic, non-sulfur-reducing bacterium isolated from a marine aquaculture solid waste bioreactor.</title>
        <authorList>
            <person name="Grabowski S."/>
            <person name="Apolinario E."/>
            <person name="Schneider N."/>
            <person name="Marshall C.W."/>
            <person name="Sowers K.R."/>
        </authorList>
    </citation>
    <scope>NUCLEOTIDE SEQUENCE [LARGE SCALE GENOMIC DNA]</scope>
    <source>
        <strain evidence="6 7">DSM 12537</strain>
    </source>
</reference>
<feature type="transmembrane region" description="Helical" evidence="5">
    <location>
        <begin position="6"/>
        <end position="24"/>
    </location>
</feature>
<dbReference type="InterPro" id="IPR003825">
    <property type="entry name" value="Colicin-V_CvpA"/>
</dbReference>
<keyword evidence="4 5" id="KW-0472">Membrane</keyword>
<protein>
    <submittedName>
        <fullName evidence="6">CvpA family protein</fullName>
    </submittedName>
</protein>
<gene>
    <name evidence="6" type="ORF">L2W38_11015</name>
</gene>
<keyword evidence="3 5" id="KW-1133">Transmembrane helix</keyword>
<dbReference type="PANTHER" id="PTHR36926">
    <property type="entry name" value="COLICIN V PRODUCTION PROTEIN"/>
    <property type="match status" value="1"/>
</dbReference>
<dbReference type="Pfam" id="PF02674">
    <property type="entry name" value="Colicin_V"/>
    <property type="match status" value="1"/>
</dbReference>
<name>A0ABS9EUA6_9BACT</name>
<proteinExistence type="predicted"/>
<sequence>MNIGLAIDLIFLFVTVIFAVKGMLRGLMGEVISLVATVGGLVLAFRLADQGAAFLTEAFDGLSFPAGKVISMVVVFVVVVLLGALLTRVCRAFLTITSLTFLDRMLGLAAGCVKSVALLLVLFVLVSMVKPLVPREVLKQSRSMILAATIWPHVAPYAAKSGLLPDEGSSYPVDTGDI</sequence>
<evidence type="ECO:0000256" key="2">
    <source>
        <dbReference type="ARBA" id="ARBA00022692"/>
    </source>
</evidence>
<feature type="transmembrane region" description="Helical" evidence="5">
    <location>
        <begin position="31"/>
        <end position="49"/>
    </location>
</feature>
<evidence type="ECO:0000256" key="4">
    <source>
        <dbReference type="ARBA" id="ARBA00023136"/>
    </source>
</evidence>
<evidence type="ECO:0000256" key="3">
    <source>
        <dbReference type="ARBA" id="ARBA00022989"/>
    </source>
</evidence>
<feature type="transmembrane region" description="Helical" evidence="5">
    <location>
        <begin position="69"/>
        <end position="94"/>
    </location>
</feature>
<comment type="subcellular location">
    <subcellularLocation>
        <location evidence="1">Membrane</location>
        <topology evidence="1">Multi-pass membrane protein</topology>
    </subcellularLocation>
</comment>
<evidence type="ECO:0000256" key="1">
    <source>
        <dbReference type="ARBA" id="ARBA00004141"/>
    </source>
</evidence>
<comment type="caution">
    <text evidence="6">The sequence shown here is derived from an EMBL/GenBank/DDBJ whole genome shotgun (WGS) entry which is preliminary data.</text>
</comment>
<keyword evidence="2 5" id="KW-0812">Transmembrane</keyword>
<dbReference type="PANTHER" id="PTHR36926:SF1">
    <property type="entry name" value="COLICIN V PRODUCTION PROTEIN"/>
    <property type="match status" value="1"/>
</dbReference>
<dbReference type="InterPro" id="IPR052719">
    <property type="entry name" value="CvpA-like"/>
</dbReference>
<accession>A0ABS9EUA6</accession>
<evidence type="ECO:0000256" key="5">
    <source>
        <dbReference type="SAM" id="Phobius"/>
    </source>
</evidence>
<dbReference type="EMBL" id="JAKGUD010000014">
    <property type="protein sequence ID" value="MCF4143343.1"/>
    <property type="molecule type" value="Genomic_DNA"/>
</dbReference>